<dbReference type="GO" id="GO:0004674">
    <property type="term" value="F:protein serine/threonine kinase activity"/>
    <property type="evidence" value="ECO:0007669"/>
    <property type="project" value="UniProtKB-KW"/>
</dbReference>
<feature type="domain" description="Protein kinase" evidence="7">
    <location>
        <begin position="77"/>
        <end position="399"/>
    </location>
</feature>
<evidence type="ECO:0000256" key="6">
    <source>
        <dbReference type="ARBA" id="ARBA00022840"/>
    </source>
</evidence>
<keyword evidence="5 8" id="KW-0418">Kinase</keyword>
<evidence type="ECO:0000256" key="1">
    <source>
        <dbReference type="ARBA" id="ARBA00012513"/>
    </source>
</evidence>
<dbReference type="Pfam" id="PF00069">
    <property type="entry name" value="Pkinase"/>
    <property type="match status" value="1"/>
</dbReference>
<dbReference type="PANTHER" id="PTHR43289">
    <property type="entry name" value="MITOGEN-ACTIVATED PROTEIN KINASE KINASE KINASE 20-RELATED"/>
    <property type="match status" value="1"/>
</dbReference>
<dbReference type="AlphaFoldDB" id="A0A562WPT9"/>
<evidence type="ECO:0000256" key="4">
    <source>
        <dbReference type="ARBA" id="ARBA00022741"/>
    </source>
</evidence>
<keyword evidence="3" id="KW-0808">Transferase</keyword>
<dbReference type="InterPro" id="IPR000719">
    <property type="entry name" value="Prot_kinase_dom"/>
</dbReference>
<accession>A0A562WPT9</accession>
<keyword evidence="9" id="KW-1185">Reference proteome</keyword>
<dbReference type="CDD" id="cd14014">
    <property type="entry name" value="STKc_PknB_like"/>
    <property type="match status" value="1"/>
</dbReference>
<protein>
    <recommendedName>
        <fullName evidence="1">non-specific serine/threonine protein kinase</fullName>
        <ecNumber evidence="1">2.7.11.1</ecNumber>
    </recommendedName>
</protein>
<gene>
    <name evidence="8" type="ORF">JD81_05894</name>
</gene>
<dbReference type="EC" id="2.7.11.1" evidence="1"/>
<sequence>MVRMGGATEVAEILNVSRQRLLKLRERPDFPDPIGELAQGPIWDLDEVKAWNGSGLRRSSSGRPSADAATQTLGGRFLIEDKIDSGGFADVFRAVDKKKTGRVASMAAVKIVKDDLVTSDPEAVARFNRELRMLDGELEHPHIIPILGHGEVNGGKIWYAMPLARGSLRASLNDLVGQPVLILDLMRQICSGLEYIHGKGIFHRDLKPENILRLDASTWAISDFGLAVQAERKSTILTSTMRYGLGSHFYSAPEQVKCARDADHRSDIFSLGKILQELVTGEIPMSTLMPASLFRPVVEKATEHSPGRRYQSVKDFLTAVEHAVEAPATKWESPEETAERLSELVRSPHGYESLATFLTWAERLDENSSDDMDALASVMPSLKSSSIAALLDNDEDSFLRIYRRFTDHVAASGFNFAACDGLAEVCKRVVRETAGHGVLRQTVTALAELGQSHNRWHVRDVLTEMLQGIREPEPALAALEGLRDADLTAVYWSLENFTVRSLHPNLRAGIEALLEEDEH</sequence>
<keyword evidence="4" id="KW-0547">Nucleotide-binding</keyword>
<reference evidence="8 9" key="1">
    <citation type="submission" date="2019-07" db="EMBL/GenBank/DDBJ databases">
        <title>R&amp;d 2014.</title>
        <authorList>
            <person name="Klenk H.-P."/>
        </authorList>
    </citation>
    <scope>NUCLEOTIDE SEQUENCE [LARGE SCALE GENOMIC DNA]</scope>
    <source>
        <strain evidence="8 9">DSM 43912</strain>
    </source>
</reference>
<dbReference type="EMBL" id="VLLP01000001">
    <property type="protein sequence ID" value="TWJ32319.1"/>
    <property type="molecule type" value="Genomic_DNA"/>
</dbReference>
<name>A0A562WPT9_9ACTN</name>
<evidence type="ECO:0000313" key="8">
    <source>
        <dbReference type="EMBL" id="TWJ32319.1"/>
    </source>
</evidence>
<dbReference type="SUPFAM" id="SSF56112">
    <property type="entry name" value="Protein kinase-like (PK-like)"/>
    <property type="match status" value="1"/>
</dbReference>
<dbReference type="PROSITE" id="PS50011">
    <property type="entry name" value="PROTEIN_KINASE_DOM"/>
    <property type="match status" value="1"/>
</dbReference>
<evidence type="ECO:0000256" key="3">
    <source>
        <dbReference type="ARBA" id="ARBA00022679"/>
    </source>
</evidence>
<dbReference type="Proteomes" id="UP000319728">
    <property type="component" value="Unassembled WGS sequence"/>
</dbReference>
<dbReference type="GO" id="GO:0005524">
    <property type="term" value="F:ATP binding"/>
    <property type="evidence" value="ECO:0007669"/>
    <property type="project" value="UniProtKB-KW"/>
</dbReference>
<proteinExistence type="predicted"/>
<dbReference type="SMART" id="SM00220">
    <property type="entry name" value="S_TKc"/>
    <property type="match status" value="1"/>
</dbReference>
<dbReference type="Gene3D" id="1.10.510.10">
    <property type="entry name" value="Transferase(Phosphotransferase) domain 1"/>
    <property type="match status" value="1"/>
</dbReference>
<keyword evidence="6" id="KW-0067">ATP-binding</keyword>
<evidence type="ECO:0000256" key="5">
    <source>
        <dbReference type="ARBA" id="ARBA00022777"/>
    </source>
</evidence>
<dbReference type="PANTHER" id="PTHR43289:SF6">
    <property type="entry name" value="SERINE_THREONINE-PROTEIN KINASE NEKL-3"/>
    <property type="match status" value="1"/>
</dbReference>
<organism evidence="8 9">
    <name type="scientific">Micromonospora sagamiensis</name>
    <dbReference type="NCBI Taxonomy" id="47875"/>
    <lineage>
        <taxon>Bacteria</taxon>
        <taxon>Bacillati</taxon>
        <taxon>Actinomycetota</taxon>
        <taxon>Actinomycetes</taxon>
        <taxon>Micromonosporales</taxon>
        <taxon>Micromonosporaceae</taxon>
        <taxon>Micromonospora</taxon>
    </lineage>
</organism>
<comment type="caution">
    <text evidence="8">The sequence shown here is derived from an EMBL/GenBank/DDBJ whole genome shotgun (WGS) entry which is preliminary data.</text>
</comment>
<dbReference type="InterPro" id="IPR011009">
    <property type="entry name" value="Kinase-like_dom_sf"/>
</dbReference>
<dbReference type="Gene3D" id="3.30.200.20">
    <property type="entry name" value="Phosphorylase Kinase, domain 1"/>
    <property type="match status" value="1"/>
</dbReference>
<keyword evidence="2" id="KW-0723">Serine/threonine-protein kinase</keyword>
<evidence type="ECO:0000256" key="2">
    <source>
        <dbReference type="ARBA" id="ARBA00022527"/>
    </source>
</evidence>
<evidence type="ECO:0000259" key="7">
    <source>
        <dbReference type="PROSITE" id="PS50011"/>
    </source>
</evidence>
<evidence type="ECO:0000313" key="9">
    <source>
        <dbReference type="Proteomes" id="UP000319728"/>
    </source>
</evidence>